<evidence type="ECO:0000313" key="2">
    <source>
        <dbReference type="Proteomes" id="UP000239560"/>
    </source>
</evidence>
<accession>A0A2T0A347</accession>
<comment type="caution">
    <text evidence="1">The sequence shown here is derived from an EMBL/GenBank/DDBJ whole genome shotgun (WGS) entry which is preliminary data.</text>
</comment>
<evidence type="ECO:0000313" key="1">
    <source>
        <dbReference type="EMBL" id="PRQ72439.1"/>
    </source>
</evidence>
<sequence>MNLPVSISPPIAIFLLATQQCQVYSHLNKSRMLPPFFSYKSWHDLLVHRLLILATLDSYRVTDSLRYDTEGIAALTARLHERCVLWLFDGMDTGDQKLADALQGVPLNVFMSPAEALARRMNLPTR</sequence>
<protein>
    <submittedName>
        <fullName evidence="1">Superfamily II DNA/RNA helicase, SNF2 family</fullName>
    </submittedName>
</protein>
<dbReference type="EMBL" id="LCTV02000009">
    <property type="protein sequence ID" value="PRQ72439.1"/>
    <property type="molecule type" value="Genomic_DNA"/>
</dbReference>
<organism evidence="1 2">
    <name type="scientific">Rhodotorula toruloides</name>
    <name type="common">Yeast</name>
    <name type="synonym">Rhodosporidium toruloides</name>
    <dbReference type="NCBI Taxonomy" id="5286"/>
    <lineage>
        <taxon>Eukaryota</taxon>
        <taxon>Fungi</taxon>
        <taxon>Dikarya</taxon>
        <taxon>Basidiomycota</taxon>
        <taxon>Pucciniomycotina</taxon>
        <taxon>Microbotryomycetes</taxon>
        <taxon>Sporidiobolales</taxon>
        <taxon>Sporidiobolaceae</taxon>
        <taxon>Rhodotorula</taxon>
    </lineage>
</organism>
<dbReference type="AlphaFoldDB" id="A0A2T0A347"/>
<reference evidence="1 2" key="1">
    <citation type="journal article" date="2018" name="Elife">
        <title>Functional genomics of lipid metabolism in the oleaginous yeast Rhodosporidium toruloides.</title>
        <authorList>
            <person name="Coradetti S.T."/>
            <person name="Pinel D."/>
            <person name="Geiselman G."/>
            <person name="Ito M."/>
            <person name="Mondo S."/>
            <person name="Reilly M.C."/>
            <person name="Cheng Y.F."/>
            <person name="Bauer S."/>
            <person name="Grigoriev I."/>
            <person name="Gladden J.M."/>
            <person name="Simmons B.A."/>
            <person name="Brem R."/>
            <person name="Arkin A.P."/>
            <person name="Skerker J.M."/>
        </authorList>
    </citation>
    <scope>NUCLEOTIDE SEQUENCE [LARGE SCALE GENOMIC DNA]</scope>
    <source>
        <strain evidence="1 2">NBRC 0880</strain>
    </source>
</reference>
<dbReference type="Proteomes" id="UP000239560">
    <property type="component" value="Unassembled WGS sequence"/>
</dbReference>
<name>A0A2T0A347_RHOTO</name>
<dbReference type="GO" id="GO:0004386">
    <property type="term" value="F:helicase activity"/>
    <property type="evidence" value="ECO:0007669"/>
    <property type="project" value="UniProtKB-KW"/>
</dbReference>
<dbReference type="OrthoDB" id="10288767at2759"/>
<keyword evidence="1" id="KW-0378">Hydrolase</keyword>
<keyword evidence="1" id="KW-0347">Helicase</keyword>
<gene>
    <name evidence="1" type="ORF">AAT19DRAFT_16363</name>
</gene>
<keyword evidence="1" id="KW-0067">ATP-binding</keyword>
<keyword evidence="1" id="KW-0547">Nucleotide-binding</keyword>
<proteinExistence type="predicted"/>